<dbReference type="InterPro" id="IPR025048">
    <property type="entry name" value="DUF3987"/>
</dbReference>
<dbReference type="Pfam" id="PF13148">
    <property type="entry name" value="DUF3987"/>
    <property type="match status" value="1"/>
</dbReference>
<accession>J9D0E3</accession>
<gene>
    <name evidence="1" type="ORF">EVA_05876</name>
</gene>
<evidence type="ECO:0000313" key="1">
    <source>
        <dbReference type="EMBL" id="EJX06016.1"/>
    </source>
</evidence>
<proteinExistence type="predicted"/>
<dbReference type="AlphaFoldDB" id="J9D0E3"/>
<dbReference type="EMBL" id="AMCI01001293">
    <property type="protein sequence ID" value="EJX06016.1"/>
    <property type="molecule type" value="Genomic_DNA"/>
</dbReference>
<sequence>MGRERKNRSIPEEPVRRLFIIPGNNSATGIKDNLISANGVGLIFETEADTMSSAIAADYGHWTDTLRKGYDNDEITFARRMGNEYKRCQRTCFSVMLTGTFGQIPSLIPARNDGTLSRFLFYNLPPINDWMNQFNKDHTNYSDLFLHWGEGWKQFLDLLRANVSCIELQITEAQQNIFNERLSKIFNRSILLKDETMKSTVARLGLGLIRMMCTVAFLRATDHLLSEGNPFEQRWQEEDIRKNFGDALLSSPYFQLPADVPTENGHDGTWSTLDMLISDEDFAAVLNMAEPLAAHSSFVIAYLPKDTAQPEPITESALLQRMPIEFKREEALKVAEEMGLSTRKLDRILAAGVEKGILERTKNGYYTFKSKVKK</sequence>
<protein>
    <submittedName>
        <fullName evidence="1">Uncharacterized protein</fullName>
    </submittedName>
</protein>
<name>J9D0E3_9ZZZZ</name>
<comment type="caution">
    <text evidence="1">The sequence shown here is derived from an EMBL/GenBank/DDBJ whole genome shotgun (WGS) entry which is preliminary data.</text>
</comment>
<organism evidence="1">
    <name type="scientific">gut metagenome</name>
    <dbReference type="NCBI Taxonomy" id="749906"/>
    <lineage>
        <taxon>unclassified sequences</taxon>
        <taxon>metagenomes</taxon>
        <taxon>organismal metagenomes</taxon>
    </lineage>
</organism>
<reference evidence="1" key="1">
    <citation type="journal article" date="2012" name="PLoS ONE">
        <title>Gene sets for utilization of primary and secondary nutrition supplies in the distal gut of endangered iberian lynx.</title>
        <authorList>
            <person name="Alcaide M."/>
            <person name="Messina E."/>
            <person name="Richter M."/>
            <person name="Bargiela R."/>
            <person name="Peplies J."/>
            <person name="Huws S.A."/>
            <person name="Newbold C.J."/>
            <person name="Golyshin P.N."/>
            <person name="Simon M.A."/>
            <person name="Lopez G."/>
            <person name="Yakimov M.M."/>
            <person name="Ferrer M."/>
        </authorList>
    </citation>
    <scope>NUCLEOTIDE SEQUENCE</scope>
</reference>